<organism evidence="1 2">
    <name type="scientific">Crenothrix polyspora</name>
    <dbReference type="NCBI Taxonomy" id="360316"/>
    <lineage>
        <taxon>Bacteria</taxon>
        <taxon>Pseudomonadati</taxon>
        <taxon>Pseudomonadota</taxon>
        <taxon>Gammaproteobacteria</taxon>
        <taxon>Methylococcales</taxon>
        <taxon>Crenotrichaceae</taxon>
        <taxon>Crenothrix</taxon>
    </lineage>
</organism>
<dbReference type="Proteomes" id="UP000195442">
    <property type="component" value="Unassembled WGS sequence"/>
</dbReference>
<evidence type="ECO:0000313" key="2">
    <source>
        <dbReference type="Proteomes" id="UP000195442"/>
    </source>
</evidence>
<name>A0A1R4HE34_9GAMM</name>
<protein>
    <submittedName>
        <fullName evidence="1">Uncharacterized protein</fullName>
    </submittedName>
</protein>
<accession>A0A1R4HE34</accession>
<proteinExistence type="predicted"/>
<keyword evidence="2" id="KW-1185">Reference proteome</keyword>
<dbReference type="AlphaFoldDB" id="A0A1R4HE34"/>
<evidence type="ECO:0000313" key="1">
    <source>
        <dbReference type="EMBL" id="SJM94150.1"/>
    </source>
</evidence>
<dbReference type="EMBL" id="FUKJ01000310">
    <property type="protein sequence ID" value="SJM94150.1"/>
    <property type="molecule type" value="Genomic_DNA"/>
</dbReference>
<sequence>MYLSNTVPFGLMIKRLVGVLAVIAVLQVCALATKGSNTNKQVNVVVCIGLGIVLLRV</sequence>
<gene>
    <name evidence="1" type="ORF">CRENPOLYSF2_3780010</name>
</gene>
<reference evidence="2" key="1">
    <citation type="submission" date="2017-02" db="EMBL/GenBank/DDBJ databases">
        <authorList>
            <person name="Daims H."/>
        </authorList>
    </citation>
    <scope>NUCLEOTIDE SEQUENCE [LARGE SCALE GENOMIC DNA]</scope>
</reference>